<comment type="similarity">
    <text evidence="5">Belongs to the peptidase S1 family. CLIP subfamily.</text>
</comment>
<evidence type="ECO:0000256" key="5">
    <source>
        <dbReference type="ARBA" id="ARBA00024195"/>
    </source>
</evidence>
<dbReference type="Gene3D" id="2.40.10.10">
    <property type="entry name" value="Trypsin-like serine proteases"/>
    <property type="match status" value="1"/>
</dbReference>
<sequence>MAKCSTRSLLSFLIWINTIQGAVPPFNWCYFFHGDCLPRCTGSTQPLGSYGNRAIQTLLCRESGWCCPKSFGSVATTTTEAPTTTPIITKTFMPECGVRGPSRKIIGGTEADNCEFQYMVHVARADSPCGGTIIDSRHILTAAHCFWDINGIKPVLTIGEYNRSRFDPLYEFKTTDYEYHLYETYNDRTYENDIAILRLKDPILFSKYGCMRPICVPKYGETFRNVDCTVTGWGVTDPYFDIFNPPLSEVLLKVQIPIVDDSICIGIYNQAYYRNTNICAGDLRGGKDSCGGDSGGPLICRRNGRDYVAGIVSAGSGCAQINKSAIYTDVSAYTNWINNYISSGK</sequence>
<proteinExistence type="inferred from homology"/>
<evidence type="ECO:0000256" key="4">
    <source>
        <dbReference type="ARBA" id="ARBA00023157"/>
    </source>
</evidence>
<evidence type="ECO:0000259" key="8">
    <source>
        <dbReference type="PROSITE" id="PS50240"/>
    </source>
</evidence>
<keyword evidence="3 6" id="KW-0720">Serine protease</keyword>
<dbReference type="GO" id="GO:0006508">
    <property type="term" value="P:proteolysis"/>
    <property type="evidence" value="ECO:0007669"/>
    <property type="project" value="UniProtKB-KW"/>
</dbReference>
<dbReference type="PROSITE" id="PS50240">
    <property type="entry name" value="TRYPSIN_DOM"/>
    <property type="match status" value="1"/>
</dbReference>
<evidence type="ECO:0000256" key="7">
    <source>
        <dbReference type="SAM" id="SignalP"/>
    </source>
</evidence>
<keyword evidence="7" id="KW-0732">Signal</keyword>
<dbReference type="PANTHER" id="PTHR24264:SF83">
    <property type="entry name" value="COMPLEMENT FACTOR I"/>
    <property type="match status" value="1"/>
</dbReference>
<dbReference type="PROSITE" id="PS00134">
    <property type="entry name" value="TRYPSIN_HIS"/>
    <property type="match status" value="1"/>
</dbReference>
<dbReference type="InterPro" id="IPR018114">
    <property type="entry name" value="TRYPSIN_HIS"/>
</dbReference>
<dbReference type="FunFam" id="2.40.10.10:FF:000002">
    <property type="entry name" value="Transmembrane protease serine"/>
    <property type="match status" value="1"/>
</dbReference>
<evidence type="ECO:0000256" key="6">
    <source>
        <dbReference type="RuleBase" id="RU363034"/>
    </source>
</evidence>
<feature type="chain" id="PRO_5042980001" description="Peptidase S1 domain-containing protein" evidence="7">
    <location>
        <begin position="22"/>
        <end position="345"/>
    </location>
</feature>
<dbReference type="InterPro" id="IPR009003">
    <property type="entry name" value="Peptidase_S1_PA"/>
</dbReference>
<dbReference type="AlphaFoldDB" id="A0AAN8PWA3"/>
<feature type="domain" description="Peptidase S1" evidence="8">
    <location>
        <begin position="105"/>
        <end position="342"/>
    </location>
</feature>
<dbReference type="PROSITE" id="PS00135">
    <property type="entry name" value="TRYPSIN_SER"/>
    <property type="match status" value="1"/>
</dbReference>
<feature type="signal peptide" evidence="7">
    <location>
        <begin position="1"/>
        <end position="21"/>
    </location>
</feature>
<keyword evidence="1 6" id="KW-0645">Protease</keyword>
<protein>
    <recommendedName>
        <fullName evidence="8">Peptidase S1 domain-containing protein</fullName>
    </recommendedName>
</protein>
<evidence type="ECO:0000256" key="2">
    <source>
        <dbReference type="ARBA" id="ARBA00022801"/>
    </source>
</evidence>
<evidence type="ECO:0000256" key="3">
    <source>
        <dbReference type="ARBA" id="ARBA00022825"/>
    </source>
</evidence>
<evidence type="ECO:0000256" key="1">
    <source>
        <dbReference type="ARBA" id="ARBA00022670"/>
    </source>
</evidence>
<accession>A0AAN8PWA3</accession>
<dbReference type="CDD" id="cd00190">
    <property type="entry name" value="Tryp_SPc"/>
    <property type="match status" value="1"/>
</dbReference>
<keyword evidence="2 6" id="KW-0378">Hydrolase</keyword>
<dbReference type="InterPro" id="IPR043504">
    <property type="entry name" value="Peptidase_S1_PA_chymotrypsin"/>
</dbReference>
<dbReference type="InterPro" id="IPR033116">
    <property type="entry name" value="TRYPSIN_SER"/>
</dbReference>
<dbReference type="PRINTS" id="PR00722">
    <property type="entry name" value="CHYMOTRYPSIN"/>
</dbReference>
<dbReference type="Pfam" id="PF00089">
    <property type="entry name" value="Trypsin"/>
    <property type="match status" value="1"/>
</dbReference>
<dbReference type="Proteomes" id="UP001347796">
    <property type="component" value="Unassembled WGS sequence"/>
</dbReference>
<dbReference type="GO" id="GO:0005615">
    <property type="term" value="C:extracellular space"/>
    <property type="evidence" value="ECO:0007669"/>
    <property type="project" value="TreeGrafter"/>
</dbReference>
<reference evidence="9 10" key="1">
    <citation type="submission" date="2024-01" db="EMBL/GenBank/DDBJ databases">
        <title>The genome of the rayed Mediterranean limpet Patella caerulea (Linnaeus, 1758).</title>
        <authorList>
            <person name="Anh-Thu Weber A."/>
            <person name="Halstead-Nussloch G."/>
        </authorList>
    </citation>
    <scope>NUCLEOTIDE SEQUENCE [LARGE SCALE GENOMIC DNA]</scope>
    <source>
        <strain evidence="9">AATW-2023a</strain>
        <tissue evidence="9">Whole specimen</tissue>
    </source>
</reference>
<keyword evidence="4" id="KW-1015">Disulfide bond</keyword>
<dbReference type="EMBL" id="JAZGQO010000006">
    <property type="protein sequence ID" value="KAK6186148.1"/>
    <property type="molecule type" value="Genomic_DNA"/>
</dbReference>
<dbReference type="GO" id="GO:0004252">
    <property type="term" value="F:serine-type endopeptidase activity"/>
    <property type="evidence" value="ECO:0007669"/>
    <property type="project" value="InterPro"/>
</dbReference>
<dbReference type="InterPro" id="IPR001314">
    <property type="entry name" value="Peptidase_S1A"/>
</dbReference>
<name>A0AAN8PWA3_PATCE</name>
<dbReference type="FunFam" id="2.40.10.10:FF:000068">
    <property type="entry name" value="transmembrane protease serine 2"/>
    <property type="match status" value="1"/>
</dbReference>
<dbReference type="InterPro" id="IPR001254">
    <property type="entry name" value="Trypsin_dom"/>
</dbReference>
<dbReference type="SMART" id="SM00020">
    <property type="entry name" value="Tryp_SPc"/>
    <property type="match status" value="1"/>
</dbReference>
<evidence type="ECO:0000313" key="9">
    <source>
        <dbReference type="EMBL" id="KAK6186148.1"/>
    </source>
</evidence>
<organism evidence="9 10">
    <name type="scientific">Patella caerulea</name>
    <name type="common">Rayed Mediterranean limpet</name>
    <dbReference type="NCBI Taxonomy" id="87958"/>
    <lineage>
        <taxon>Eukaryota</taxon>
        <taxon>Metazoa</taxon>
        <taxon>Spiralia</taxon>
        <taxon>Lophotrochozoa</taxon>
        <taxon>Mollusca</taxon>
        <taxon>Gastropoda</taxon>
        <taxon>Patellogastropoda</taxon>
        <taxon>Patelloidea</taxon>
        <taxon>Patellidae</taxon>
        <taxon>Patella</taxon>
    </lineage>
</organism>
<evidence type="ECO:0000313" key="10">
    <source>
        <dbReference type="Proteomes" id="UP001347796"/>
    </source>
</evidence>
<dbReference type="SUPFAM" id="SSF50494">
    <property type="entry name" value="Trypsin-like serine proteases"/>
    <property type="match status" value="1"/>
</dbReference>
<dbReference type="InterPro" id="IPR050127">
    <property type="entry name" value="Serine_Proteases_S1"/>
</dbReference>
<dbReference type="PANTHER" id="PTHR24264">
    <property type="entry name" value="TRYPSIN-RELATED"/>
    <property type="match status" value="1"/>
</dbReference>
<keyword evidence="10" id="KW-1185">Reference proteome</keyword>
<comment type="caution">
    <text evidence="9">The sequence shown here is derived from an EMBL/GenBank/DDBJ whole genome shotgun (WGS) entry which is preliminary data.</text>
</comment>
<gene>
    <name evidence="9" type="ORF">SNE40_008243</name>
</gene>